<feature type="domain" description="AAA+ ATPase" evidence="2">
    <location>
        <begin position="30"/>
        <end position="181"/>
    </location>
</feature>
<dbReference type="GO" id="GO:0016887">
    <property type="term" value="F:ATP hydrolysis activity"/>
    <property type="evidence" value="ECO:0007669"/>
    <property type="project" value="InterPro"/>
</dbReference>
<dbReference type="SUPFAM" id="SSF53300">
    <property type="entry name" value="vWA-like"/>
    <property type="match status" value="1"/>
</dbReference>
<evidence type="ECO:0000313" key="4">
    <source>
        <dbReference type="Proteomes" id="UP000318065"/>
    </source>
</evidence>
<dbReference type="Proteomes" id="UP000318065">
    <property type="component" value="Chromosome"/>
</dbReference>
<reference evidence="3" key="1">
    <citation type="journal article" date="2019" name="Microbiol. Resour. Announc.">
        <title>Complete Genome Sequence of Rubrobacter xylanophilus Strain AA3-22, Isolated from Arima Onsen in Japan.</title>
        <authorList>
            <person name="Tomariguchi N."/>
            <person name="Miyazaki K."/>
        </authorList>
    </citation>
    <scope>NUCLEOTIDE SEQUENCE [LARGE SCALE GENOMIC DNA]</scope>
    <source>
        <strain evidence="3">AA3-22</strain>
    </source>
</reference>
<dbReference type="CDD" id="cd00009">
    <property type="entry name" value="AAA"/>
    <property type="match status" value="1"/>
</dbReference>
<dbReference type="InterPro" id="IPR050764">
    <property type="entry name" value="CbbQ/NirQ/NorQ/GpvN"/>
</dbReference>
<dbReference type="OrthoDB" id="9768555at2"/>
<dbReference type="GO" id="GO:0005524">
    <property type="term" value="F:ATP binding"/>
    <property type="evidence" value="ECO:0007669"/>
    <property type="project" value="InterPro"/>
</dbReference>
<proteinExistence type="predicted"/>
<dbReference type="Gene3D" id="3.40.50.410">
    <property type="entry name" value="von Willebrand factor, type A domain"/>
    <property type="match status" value="1"/>
</dbReference>
<evidence type="ECO:0000259" key="2">
    <source>
        <dbReference type="SMART" id="SM00382"/>
    </source>
</evidence>
<dbReference type="Pfam" id="PF07728">
    <property type="entry name" value="AAA_5"/>
    <property type="match status" value="1"/>
</dbReference>
<dbReference type="InterPro" id="IPR027417">
    <property type="entry name" value="P-loop_NTPase"/>
</dbReference>
<dbReference type="PANTHER" id="PTHR42759">
    <property type="entry name" value="MOXR FAMILY PROTEIN"/>
    <property type="match status" value="1"/>
</dbReference>
<protein>
    <recommendedName>
        <fullName evidence="2">AAA+ ATPase domain-containing protein</fullName>
    </recommendedName>
</protein>
<dbReference type="InterPro" id="IPR011704">
    <property type="entry name" value="ATPase_dyneun-rel_AAA"/>
</dbReference>
<dbReference type="Gene3D" id="3.40.50.300">
    <property type="entry name" value="P-loop containing nucleotide triphosphate hydrolases"/>
    <property type="match status" value="1"/>
</dbReference>
<dbReference type="Pfam" id="PF05762">
    <property type="entry name" value="VWA_CoxE"/>
    <property type="match status" value="1"/>
</dbReference>
<evidence type="ECO:0000256" key="1">
    <source>
        <dbReference type="SAM" id="MobiDB-lite"/>
    </source>
</evidence>
<feature type="region of interest" description="Disordered" evidence="1">
    <location>
        <begin position="290"/>
        <end position="339"/>
    </location>
</feature>
<dbReference type="SMART" id="SM00382">
    <property type="entry name" value="AAA"/>
    <property type="match status" value="1"/>
</dbReference>
<dbReference type="InterPro" id="IPR003593">
    <property type="entry name" value="AAA+_ATPase"/>
</dbReference>
<dbReference type="InterPro" id="IPR036465">
    <property type="entry name" value="vWFA_dom_sf"/>
</dbReference>
<gene>
    <name evidence="3" type="ORF">RxyAA322_24450</name>
</gene>
<sequence>MDLIRIHDEVRRSIVGREEELQLLLAALAAGRDVLLEGPPGTSKSTLLRAVTRASGSSLRFVEGNADLTPAKLVGHHSPSRVLQEDYGPENFVYGPLPQAMREGGILYIEELNRVPEDTLNALLTAMAERELTIPRVGVVRAAEGFRVVAAMNPFDNIGTARLGGAVTDRLCRVRLDYQPEDEERRIVARRTGSEDAFLVGLAVRVARLTRSHPDVRMGASVRAAIDFVLVAEQLLRLRGLAAPDAPRDEAVRRTLVSAAQTALSIKIAVREASGRSADEVVEEVVRAALAGPRDPEEPPEPSSNGAPEGVPRAPRPRSGGETRRTVGQGSLGSLARSRPNLAGRLAAERSLDAAALEAAVRDEGGEPLEVLGELVDLYDRADLRELARRLARELVLRAARRDAAGRGGRGRLASSPYRGQAAELDLDRSLERALLPPAPRDEELFVLDRRHHRRAYALVLDASGSMKGGALLRAALAASAFAVRADPDPFAVVAFWREVAVIKHLEERLPLEVLLDRVLSLPARGLTDLCLGLRTGLEELEGSGLRERTGLLFSDGMQTTGSPAEPVAAAFPQLHVVAAAQSPESLARCRHLADLGRGRYAPVRSISEIPAAINSCLAA</sequence>
<dbReference type="EMBL" id="AP019791">
    <property type="protein sequence ID" value="BBL80591.1"/>
    <property type="molecule type" value="Genomic_DNA"/>
</dbReference>
<dbReference type="InterPro" id="IPR008912">
    <property type="entry name" value="Uncharacterised_CoxE"/>
</dbReference>
<dbReference type="SUPFAM" id="SSF52540">
    <property type="entry name" value="P-loop containing nucleoside triphosphate hydrolases"/>
    <property type="match status" value="1"/>
</dbReference>
<name>A0A510HKN7_9ACTN</name>
<organism evidence="3 4">
    <name type="scientific">Rubrobacter xylanophilus</name>
    <dbReference type="NCBI Taxonomy" id="49319"/>
    <lineage>
        <taxon>Bacteria</taxon>
        <taxon>Bacillati</taxon>
        <taxon>Actinomycetota</taxon>
        <taxon>Rubrobacteria</taxon>
        <taxon>Rubrobacterales</taxon>
        <taxon>Rubrobacteraceae</taxon>
        <taxon>Rubrobacter</taxon>
    </lineage>
</organism>
<evidence type="ECO:0000313" key="3">
    <source>
        <dbReference type="EMBL" id="BBL80591.1"/>
    </source>
</evidence>
<dbReference type="AlphaFoldDB" id="A0A510HKN7"/>
<keyword evidence="4" id="KW-1185">Reference proteome</keyword>
<dbReference type="PANTHER" id="PTHR42759:SF1">
    <property type="entry name" value="MAGNESIUM-CHELATASE SUBUNIT CHLD"/>
    <property type="match status" value="1"/>
</dbReference>
<accession>A0A510HKN7</accession>